<feature type="signal peptide" evidence="1">
    <location>
        <begin position="1"/>
        <end position="31"/>
    </location>
</feature>
<evidence type="ECO:0000256" key="1">
    <source>
        <dbReference type="SAM" id="SignalP"/>
    </source>
</evidence>
<evidence type="ECO:0008006" key="4">
    <source>
        <dbReference type="Google" id="ProtNLM"/>
    </source>
</evidence>
<evidence type="ECO:0000313" key="2">
    <source>
        <dbReference type="EMBL" id="MCH4293500.1"/>
    </source>
</evidence>
<name>A0AAJ1BEX7_9GAMM</name>
<protein>
    <recommendedName>
        <fullName evidence="4">DUF1579 domain-containing protein</fullName>
    </recommendedName>
</protein>
<dbReference type="AlphaFoldDB" id="A0AAJ1BEX7"/>
<reference evidence="2 3" key="1">
    <citation type="submission" date="2022-02" db="EMBL/GenBank/DDBJ databases">
        <title>The genome sequence of Shewanella sp. 3B26.</title>
        <authorList>
            <person name="Du J."/>
        </authorList>
    </citation>
    <scope>NUCLEOTIDE SEQUENCE [LARGE SCALE GENOMIC DNA]</scope>
    <source>
        <strain evidence="2 3">3B26</strain>
    </source>
</reference>
<keyword evidence="3" id="KW-1185">Reference proteome</keyword>
<dbReference type="Proteomes" id="UP001297581">
    <property type="component" value="Unassembled WGS sequence"/>
</dbReference>
<proteinExistence type="predicted"/>
<organism evidence="2 3">
    <name type="scientific">Shewanella zhuhaiensis</name>
    <dbReference type="NCBI Taxonomy" id="2919576"/>
    <lineage>
        <taxon>Bacteria</taxon>
        <taxon>Pseudomonadati</taxon>
        <taxon>Pseudomonadota</taxon>
        <taxon>Gammaproteobacteria</taxon>
        <taxon>Alteromonadales</taxon>
        <taxon>Shewanellaceae</taxon>
        <taxon>Shewanella</taxon>
    </lineage>
</organism>
<dbReference type="EMBL" id="JAKUDL010000001">
    <property type="protein sequence ID" value="MCH4293500.1"/>
    <property type="molecule type" value="Genomic_DNA"/>
</dbReference>
<gene>
    <name evidence="2" type="ORF">MJ923_04180</name>
</gene>
<comment type="caution">
    <text evidence="2">The sequence shown here is derived from an EMBL/GenBank/DDBJ whole genome shotgun (WGS) entry which is preliminary data.</text>
</comment>
<feature type="chain" id="PRO_5042529538" description="DUF1579 domain-containing protein" evidence="1">
    <location>
        <begin position="32"/>
        <end position="181"/>
    </location>
</feature>
<accession>A0AAJ1BEX7</accession>
<dbReference type="RefSeq" id="WP_240590015.1">
    <property type="nucleotide sequence ID" value="NZ_JAKUDL010000001.1"/>
</dbReference>
<sequence>MKMRLKFRDVTLAVALFGALSAASFTGVAQAELALADSDLIDTVPAGPQMAEKPAAEATEPSQIITLNGSWTLVSGRYLDGEGKWIDYASLELSAIKVISNGYFSFTTMKTVKNKTEFWAAGAGEYRLEGNEYTEYPSLNSFNVPKGQGFGFEIELIGNEWHTRRVEDGVLKEEEVWRRLD</sequence>
<keyword evidence="1" id="KW-0732">Signal</keyword>
<evidence type="ECO:0000313" key="3">
    <source>
        <dbReference type="Proteomes" id="UP001297581"/>
    </source>
</evidence>